<reference evidence="2" key="1">
    <citation type="journal article" date="2019" name="Sci. Rep.">
        <title>Draft genome of Tanacetum cinerariifolium, the natural source of mosquito coil.</title>
        <authorList>
            <person name="Yamashiro T."/>
            <person name="Shiraishi A."/>
            <person name="Satake H."/>
            <person name="Nakayama K."/>
        </authorList>
    </citation>
    <scope>NUCLEOTIDE SEQUENCE</scope>
</reference>
<evidence type="ECO:0000256" key="1">
    <source>
        <dbReference type="SAM" id="MobiDB-lite"/>
    </source>
</evidence>
<sequence length="309" mass="33909">MLVVSGRCKMTDPHMGTSYSLPPEETGYSLPHEETGYSLPPEKTGYSLPLEGTSYSLVIAFKPEVLISIGGALISSGGFDLVRRFRYSSGGFGRRIPFSSSLLAVLQYFKVHISQLVPLGEIFLIDCRAISFHMPWRHPDSCITDKVPTSFNQKHVDQLKAHIAKLCDIPKVVLARSGLSRVWRNLICDPALRRSDNTVMSIYDFLSMPFLDKVTVREEPHGLDTFILGRVTDRTTSPALAGTTITRASSEEIIVTRPDRKVATKANHAAKRKASTGPEISTNVVKKTRSNKKGSRAGSSGQVAGDEVC</sequence>
<comment type="caution">
    <text evidence="2">The sequence shown here is derived from an EMBL/GenBank/DDBJ whole genome shotgun (WGS) entry which is preliminary data.</text>
</comment>
<accession>A0A6L2K929</accession>
<dbReference type="EMBL" id="BKCJ010001837">
    <property type="protein sequence ID" value="GEU44364.1"/>
    <property type="molecule type" value="Genomic_DNA"/>
</dbReference>
<proteinExistence type="predicted"/>
<feature type="region of interest" description="Disordered" evidence="1">
    <location>
        <begin position="262"/>
        <end position="309"/>
    </location>
</feature>
<protein>
    <submittedName>
        <fullName evidence="2">Uncharacterized protein</fullName>
    </submittedName>
</protein>
<feature type="compositionally biased region" description="Basic residues" evidence="1">
    <location>
        <begin position="286"/>
        <end position="295"/>
    </location>
</feature>
<evidence type="ECO:0000313" key="2">
    <source>
        <dbReference type="EMBL" id="GEU44364.1"/>
    </source>
</evidence>
<dbReference type="AlphaFoldDB" id="A0A6L2K929"/>
<organism evidence="2">
    <name type="scientific">Tanacetum cinerariifolium</name>
    <name type="common">Dalmatian daisy</name>
    <name type="synonym">Chrysanthemum cinerariifolium</name>
    <dbReference type="NCBI Taxonomy" id="118510"/>
    <lineage>
        <taxon>Eukaryota</taxon>
        <taxon>Viridiplantae</taxon>
        <taxon>Streptophyta</taxon>
        <taxon>Embryophyta</taxon>
        <taxon>Tracheophyta</taxon>
        <taxon>Spermatophyta</taxon>
        <taxon>Magnoliopsida</taxon>
        <taxon>eudicotyledons</taxon>
        <taxon>Gunneridae</taxon>
        <taxon>Pentapetalae</taxon>
        <taxon>asterids</taxon>
        <taxon>campanulids</taxon>
        <taxon>Asterales</taxon>
        <taxon>Asteraceae</taxon>
        <taxon>Asteroideae</taxon>
        <taxon>Anthemideae</taxon>
        <taxon>Anthemidinae</taxon>
        <taxon>Tanacetum</taxon>
    </lineage>
</organism>
<gene>
    <name evidence="2" type="ORF">Tci_016342</name>
</gene>
<name>A0A6L2K929_TANCI</name>